<gene>
    <name evidence="2" type="ORF">F2Q69_00015565</name>
</gene>
<dbReference type="AlphaFoldDB" id="A0A8S9QYV8"/>
<dbReference type="EMBL" id="QGKX02000996">
    <property type="protein sequence ID" value="KAF3556488.1"/>
    <property type="molecule type" value="Genomic_DNA"/>
</dbReference>
<organism evidence="2 3">
    <name type="scientific">Brassica cretica</name>
    <name type="common">Mustard</name>
    <dbReference type="NCBI Taxonomy" id="69181"/>
    <lineage>
        <taxon>Eukaryota</taxon>
        <taxon>Viridiplantae</taxon>
        <taxon>Streptophyta</taxon>
        <taxon>Embryophyta</taxon>
        <taxon>Tracheophyta</taxon>
        <taxon>Spermatophyta</taxon>
        <taxon>Magnoliopsida</taxon>
        <taxon>eudicotyledons</taxon>
        <taxon>Gunneridae</taxon>
        <taxon>Pentapetalae</taxon>
        <taxon>rosids</taxon>
        <taxon>malvids</taxon>
        <taxon>Brassicales</taxon>
        <taxon>Brassicaceae</taxon>
        <taxon>Brassiceae</taxon>
        <taxon>Brassica</taxon>
    </lineage>
</organism>
<evidence type="ECO:0000256" key="1">
    <source>
        <dbReference type="SAM" id="MobiDB-lite"/>
    </source>
</evidence>
<comment type="caution">
    <text evidence="2">The sequence shown here is derived from an EMBL/GenBank/DDBJ whole genome shotgun (WGS) entry which is preliminary data.</text>
</comment>
<name>A0A8S9QYV8_BRACR</name>
<accession>A0A8S9QYV8</accession>
<feature type="compositionally biased region" description="Basic and acidic residues" evidence="1">
    <location>
        <begin position="1"/>
        <end position="19"/>
    </location>
</feature>
<evidence type="ECO:0000313" key="2">
    <source>
        <dbReference type="EMBL" id="KAF3556488.1"/>
    </source>
</evidence>
<dbReference type="Proteomes" id="UP000712600">
    <property type="component" value="Unassembled WGS sequence"/>
</dbReference>
<protein>
    <submittedName>
        <fullName evidence="2">Uncharacterized protein</fullName>
    </submittedName>
</protein>
<proteinExistence type="predicted"/>
<sequence>MHAEPDSETRGRLTREAQIRRSMKGNSRNQPALAVLREPPPPRTKAGDLGAEEATVSRKQRSAKKMLRKPSLPETKSDGHRR</sequence>
<reference evidence="2" key="1">
    <citation type="submission" date="2019-12" db="EMBL/GenBank/DDBJ databases">
        <title>Genome sequencing and annotation of Brassica cretica.</title>
        <authorList>
            <person name="Studholme D.J."/>
            <person name="Sarris P."/>
        </authorList>
    </citation>
    <scope>NUCLEOTIDE SEQUENCE</scope>
    <source>
        <strain evidence="2">PFS-109/04</strain>
        <tissue evidence="2">Leaf</tissue>
    </source>
</reference>
<evidence type="ECO:0000313" key="3">
    <source>
        <dbReference type="Proteomes" id="UP000712600"/>
    </source>
</evidence>
<feature type="compositionally biased region" description="Basic residues" evidence="1">
    <location>
        <begin position="58"/>
        <end position="68"/>
    </location>
</feature>
<feature type="region of interest" description="Disordered" evidence="1">
    <location>
        <begin position="1"/>
        <end position="82"/>
    </location>
</feature>